<feature type="domain" description="Glycosyl hydrolase family 13 catalytic" evidence="3">
    <location>
        <begin position="52"/>
        <end position="419"/>
    </location>
</feature>
<organism evidence="4 5">
    <name type="scientific">Ferrimonas gelatinilytica</name>
    <dbReference type="NCBI Taxonomy" id="1255257"/>
    <lineage>
        <taxon>Bacteria</taxon>
        <taxon>Pseudomonadati</taxon>
        <taxon>Pseudomonadota</taxon>
        <taxon>Gammaproteobacteria</taxon>
        <taxon>Alteromonadales</taxon>
        <taxon>Ferrimonadaceae</taxon>
        <taxon>Ferrimonas</taxon>
    </lineage>
</organism>
<comment type="caution">
    <text evidence="4">The sequence shown here is derived from an EMBL/GenBank/DDBJ whole genome shotgun (WGS) entry which is preliminary data.</text>
</comment>
<dbReference type="InterPro" id="IPR017853">
    <property type="entry name" value="GH"/>
</dbReference>
<keyword evidence="5" id="KW-1185">Reference proteome</keyword>
<protein>
    <submittedName>
        <fullName evidence="4">Sugar phosphorylase</fullName>
    </submittedName>
</protein>
<evidence type="ECO:0000313" key="4">
    <source>
        <dbReference type="EMBL" id="GAA5190601.1"/>
    </source>
</evidence>
<dbReference type="InterPro" id="IPR033746">
    <property type="entry name" value="GGa_phosphorylase"/>
</dbReference>
<keyword evidence="1" id="KW-0328">Glycosyltransferase</keyword>
<dbReference type="InterPro" id="IPR045857">
    <property type="entry name" value="O16G_dom_2"/>
</dbReference>
<dbReference type="Pfam" id="PF00128">
    <property type="entry name" value="Alpha-amylase"/>
    <property type="match status" value="1"/>
</dbReference>
<evidence type="ECO:0000256" key="1">
    <source>
        <dbReference type="ARBA" id="ARBA00022676"/>
    </source>
</evidence>
<name>A0ABP9S3J0_9GAMM</name>
<dbReference type="InterPro" id="IPR013780">
    <property type="entry name" value="Glyco_hydro_b"/>
</dbReference>
<gene>
    <name evidence="4" type="ORF">GCM10025772_15660</name>
</gene>
<sequence length="574" mass="65087">MMTLSTRVAQLLGPLYPDEEVKVLADELIEIMRLVPGGPEPEPYCNQWDEKDLFVISYADTLLSDARLPLENLNHFLGHYLAECISGVHILPFFPYSSDDGFAVIDYYQVNQSVGDWPQIREIASRFDLMADVVINHCSSRSGWFENFRQEKSPGKGYFVEADLSWDLSTVVRPRTSPLLNPVQTLSGERLVWCTFSPDQVDLNFANPEVLKEFVAILRFYLEQGIRVFRFDAVAFVWKVPGTPCINLEQTHILVRLLRLLVEHQRPDAIIITETNIPHRENLAYFGNGNEAHAIYNFSLPPLLLHTLLTGNCRHLRNWLMTLPPARNGTAYFNFLASHDGIGLRPAEGILSDGEIQQMVTAMDAFGGRISYRGRSGGQRSPYELNISLWNAMAGTAKGEDEWQLARFLCAHAIMLGIEGIPALYIHSLLGTENDHERVANSNHNRHINRHKWDYARLLALLADAGSHHHQVFEGVKRLMAIRRAQKAFHPNATQYTLQLGNELLGFWRQSPDREQSIFAIHNVSDQPQPLPLSALNLIDTETWSDLQSGMELADLQATLTLQPYQSLWLSNRA</sequence>
<accession>A0ABP9S3J0</accession>
<dbReference type="PIRSF" id="PIRSF003059">
    <property type="entry name" value="Sucrose_phosphorylase"/>
    <property type="match status" value="1"/>
</dbReference>
<evidence type="ECO:0000256" key="2">
    <source>
        <dbReference type="ARBA" id="ARBA00022679"/>
    </source>
</evidence>
<dbReference type="InterPro" id="IPR006047">
    <property type="entry name" value="GH13_cat_dom"/>
</dbReference>
<dbReference type="Gene3D" id="3.90.400.10">
    <property type="entry name" value="Oligo-1,6-glucosidase, Domain 2"/>
    <property type="match status" value="1"/>
</dbReference>
<reference evidence="5" key="1">
    <citation type="journal article" date="2019" name="Int. J. Syst. Evol. Microbiol.">
        <title>The Global Catalogue of Microorganisms (GCM) 10K type strain sequencing project: providing services to taxonomists for standard genome sequencing and annotation.</title>
        <authorList>
            <consortium name="The Broad Institute Genomics Platform"/>
            <consortium name="The Broad Institute Genome Sequencing Center for Infectious Disease"/>
            <person name="Wu L."/>
            <person name="Ma J."/>
        </authorList>
    </citation>
    <scope>NUCLEOTIDE SEQUENCE [LARGE SCALE GENOMIC DNA]</scope>
    <source>
        <strain evidence="5">JCM 18720</strain>
    </source>
</reference>
<dbReference type="Gene3D" id="3.20.20.80">
    <property type="entry name" value="Glycosidases"/>
    <property type="match status" value="1"/>
</dbReference>
<dbReference type="Proteomes" id="UP001501600">
    <property type="component" value="Unassembled WGS sequence"/>
</dbReference>
<dbReference type="PANTHER" id="PTHR10357">
    <property type="entry name" value="ALPHA-AMYLASE FAMILY MEMBER"/>
    <property type="match status" value="1"/>
</dbReference>
<dbReference type="Gene3D" id="2.60.40.1180">
    <property type="entry name" value="Golgi alpha-mannosidase II"/>
    <property type="match status" value="1"/>
</dbReference>
<dbReference type="PANTHER" id="PTHR10357:SF214">
    <property type="entry name" value="GLUCOSYLGLYCERATE PHOSPHORYLASE"/>
    <property type="match status" value="1"/>
</dbReference>
<dbReference type="SUPFAM" id="SSF51445">
    <property type="entry name" value="(Trans)glycosidases"/>
    <property type="match status" value="1"/>
</dbReference>
<dbReference type="EMBL" id="BAABLF010000008">
    <property type="protein sequence ID" value="GAA5190601.1"/>
    <property type="molecule type" value="Genomic_DNA"/>
</dbReference>
<evidence type="ECO:0000259" key="3">
    <source>
        <dbReference type="SMART" id="SM00642"/>
    </source>
</evidence>
<dbReference type="CDD" id="cd11356">
    <property type="entry name" value="AmyAc_Sucrose_phosphorylase-like_1"/>
    <property type="match status" value="1"/>
</dbReference>
<dbReference type="InterPro" id="IPR016377">
    <property type="entry name" value="Sucrose_GGa_phosphorylase-rel"/>
</dbReference>
<dbReference type="SMART" id="SM00642">
    <property type="entry name" value="Aamy"/>
    <property type="match status" value="1"/>
</dbReference>
<keyword evidence="2" id="KW-0808">Transferase</keyword>
<proteinExistence type="predicted"/>
<evidence type="ECO:0000313" key="5">
    <source>
        <dbReference type="Proteomes" id="UP001501600"/>
    </source>
</evidence>
<dbReference type="RefSeq" id="WP_345316497.1">
    <property type="nucleotide sequence ID" value="NZ_BAABLF010000008.1"/>
</dbReference>